<gene>
    <name evidence="3" type="ORF">AX774_g5289</name>
    <name evidence="2" type="ORF">AX774_g6803</name>
</gene>
<evidence type="ECO:0000313" key="4">
    <source>
        <dbReference type="Proteomes" id="UP000188320"/>
    </source>
</evidence>
<protein>
    <submittedName>
        <fullName evidence="3">Protein argonaute 18</fullName>
    </submittedName>
</protein>
<dbReference type="InterPro" id="IPR012337">
    <property type="entry name" value="RNaseH-like_sf"/>
</dbReference>
<dbReference type="InterPro" id="IPR036397">
    <property type="entry name" value="RNaseH_sf"/>
</dbReference>
<dbReference type="EMBL" id="LSSK01001420">
    <property type="protein sequence ID" value="OMH79774.1"/>
    <property type="molecule type" value="Genomic_DNA"/>
</dbReference>
<name>A0A1R1PJZ9_ZANCU</name>
<evidence type="ECO:0000313" key="3">
    <source>
        <dbReference type="EMBL" id="OMH81259.1"/>
    </source>
</evidence>
<dbReference type="GO" id="GO:0003676">
    <property type="term" value="F:nucleic acid binding"/>
    <property type="evidence" value="ECO:0007669"/>
    <property type="project" value="InterPro"/>
</dbReference>
<dbReference type="PROSITE" id="PS50822">
    <property type="entry name" value="PIWI"/>
    <property type="match status" value="1"/>
</dbReference>
<evidence type="ECO:0000313" key="2">
    <source>
        <dbReference type="EMBL" id="OMH79774.1"/>
    </source>
</evidence>
<sequence>MVAQQPARMEIIQDLKGMLITLLNSCRTGIKAVPMQVVFYRDGVSEGQFNEVMAHEVKAINEAYAHYNSALKPKITFVIVAKRHHTRLFPANNEAAERTGNCLPGTVVDTTIVHPHRFDFYLQSHSGLQGTAKPLLYTVLRDDIGFTPDDLQSVSFSLCHMYSIATKSVSLVTPAYFAHRVAFRARSHTSESWSFDASDTASSISGSDSSHPFTHESKLLPVHPNLRHHMYFM</sequence>
<reference evidence="3" key="1">
    <citation type="submission" date="2017-01" db="EMBL/GenBank/DDBJ databases">
        <authorList>
            <person name="Mah S.A."/>
            <person name="Swanson W.J."/>
            <person name="Moy G.W."/>
            <person name="Vacquier V.D."/>
        </authorList>
    </citation>
    <scope>NUCLEOTIDE SEQUENCE [LARGE SCALE GENOMIC DNA]</scope>
    <source>
        <strain evidence="3">COL-18-3</strain>
    </source>
</reference>
<organism evidence="3 4">
    <name type="scientific">Zancudomyces culisetae</name>
    <name type="common">Gut fungus</name>
    <name type="synonym">Smittium culisetae</name>
    <dbReference type="NCBI Taxonomy" id="1213189"/>
    <lineage>
        <taxon>Eukaryota</taxon>
        <taxon>Fungi</taxon>
        <taxon>Fungi incertae sedis</taxon>
        <taxon>Zoopagomycota</taxon>
        <taxon>Kickxellomycotina</taxon>
        <taxon>Harpellomycetes</taxon>
        <taxon>Harpellales</taxon>
        <taxon>Legeriomycetaceae</taxon>
        <taxon>Zancudomyces</taxon>
    </lineage>
</organism>
<dbReference type="Gene3D" id="3.30.420.10">
    <property type="entry name" value="Ribonuclease H-like superfamily/Ribonuclease H"/>
    <property type="match status" value="1"/>
</dbReference>
<proteinExistence type="predicted"/>
<dbReference type="EMBL" id="LSSK01000941">
    <property type="protein sequence ID" value="OMH81259.1"/>
    <property type="molecule type" value="Genomic_DNA"/>
</dbReference>
<accession>A0A1R1PJZ9</accession>
<evidence type="ECO:0000259" key="1">
    <source>
        <dbReference type="PROSITE" id="PS50822"/>
    </source>
</evidence>
<dbReference type="Pfam" id="PF02171">
    <property type="entry name" value="Piwi"/>
    <property type="match status" value="1"/>
</dbReference>
<dbReference type="AlphaFoldDB" id="A0A1R1PJZ9"/>
<keyword evidence="4" id="KW-1185">Reference proteome</keyword>
<reference evidence="4" key="2">
    <citation type="submission" date="2017-01" db="EMBL/GenBank/DDBJ databases">
        <authorList>
            <person name="Wang Y."/>
            <person name="White M."/>
            <person name="Kvist S."/>
            <person name="Moncalvo J.-M."/>
        </authorList>
    </citation>
    <scope>NUCLEOTIDE SEQUENCE [LARGE SCALE GENOMIC DNA]</scope>
    <source>
        <strain evidence="4">COL-18-3</strain>
    </source>
</reference>
<feature type="domain" description="Piwi" evidence="1">
    <location>
        <begin position="1"/>
        <end position="190"/>
    </location>
</feature>
<dbReference type="InterPro" id="IPR003165">
    <property type="entry name" value="Piwi"/>
</dbReference>
<dbReference type="SUPFAM" id="SSF53098">
    <property type="entry name" value="Ribonuclease H-like"/>
    <property type="match status" value="1"/>
</dbReference>
<dbReference type="PANTHER" id="PTHR22891">
    <property type="entry name" value="EUKARYOTIC TRANSLATION INITIATION FACTOR 2C"/>
    <property type="match status" value="1"/>
</dbReference>
<dbReference type="OrthoDB" id="10252740at2759"/>
<dbReference type="Proteomes" id="UP000188320">
    <property type="component" value="Unassembled WGS sequence"/>
</dbReference>
<dbReference type="SMART" id="SM00950">
    <property type="entry name" value="Piwi"/>
    <property type="match status" value="1"/>
</dbReference>
<comment type="caution">
    <text evidence="3">The sequence shown here is derived from an EMBL/GenBank/DDBJ whole genome shotgun (WGS) entry which is preliminary data.</text>
</comment>